<keyword evidence="6 8" id="KW-0406">Ion transport</keyword>
<dbReference type="GO" id="GO:1904257">
    <property type="term" value="P:zinc ion import into Golgi lumen"/>
    <property type="evidence" value="ECO:0007669"/>
    <property type="project" value="TreeGrafter"/>
</dbReference>
<dbReference type="Gene3D" id="1.20.1510.10">
    <property type="entry name" value="Cation efflux protein transmembrane domain"/>
    <property type="match status" value="1"/>
</dbReference>
<dbReference type="SUPFAM" id="SSF161111">
    <property type="entry name" value="Cation efflux protein transmembrane domain-like"/>
    <property type="match status" value="1"/>
</dbReference>
<evidence type="ECO:0000256" key="3">
    <source>
        <dbReference type="ARBA" id="ARBA00022448"/>
    </source>
</evidence>
<keyword evidence="8" id="KW-0256">Endoplasmic reticulum</keyword>
<keyword evidence="5 8" id="KW-1133">Transmembrane helix</keyword>
<feature type="compositionally biased region" description="Basic residues" evidence="9">
    <location>
        <begin position="98"/>
        <end position="107"/>
    </location>
</feature>
<comment type="caution">
    <text evidence="8">Lacks conserved residue(s) required for the propagation of feature annotation.</text>
</comment>
<feature type="region of interest" description="Disordered" evidence="9">
    <location>
        <begin position="38"/>
        <end position="202"/>
    </location>
</feature>
<dbReference type="GO" id="GO:0006882">
    <property type="term" value="P:intracellular zinc ion homeostasis"/>
    <property type="evidence" value="ECO:0007669"/>
    <property type="project" value="InterPro"/>
</dbReference>
<feature type="domain" description="Cation efflux protein transmembrane" evidence="10">
    <location>
        <begin position="233"/>
        <end position="464"/>
    </location>
</feature>
<evidence type="ECO:0000256" key="7">
    <source>
        <dbReference type="ARBA" id="ARBA00023136"/>
    </source>
</evidence>
<protein>
    <recommendedName>
        <fullName evidence="8">Zinc transporter</fullName>
    </recommendedName>
</protein>
<dbReference type="FunFam" id="1.20.1510.10:FF:000014">
    <property type="entry name" value="Cation efflux protein/ zinc transporter"/>
    <property type="match status" value="1"/>
</dbReference>
<keyword evidence="3 8" id="KW-0813">Transport</keyword>
<comment type="similarity">
    <text evidence="2 8">Belongs to the cation diffusion facilitator (CDF) transporter (TC 2.A.4) family. SLC30A subfamily.</text>
</comment>
<evidence type="ECO:0000256" key="6">
    <source>
        <dbReference type="ARBA" id="ARBA00023065"/>
    </source>
</evidence>
<evidence type="ECO:0000259" key="10">
    <source>
        <dbReference type="Pfam" id="PF01545"/>
    </source>
</evidence>
<evidence type="ECO:0000256" key="2">
    <source>
        <dbReference type="ARBA" id="ARBA00008873"/>
    </source>
</evidence>
<keyword evidence="7 8" id="KW-0472">Membrane</keyword>
<evidence type="ECO:0000313" key="12">
    <source>
        <dbReference type="Proteomes" id="UP000717696"/>
    </source>
</evidence>
<feature type="region of interest" description="Disordered" evidence="9">
    <location>
        <begin position="360"/>
        <end position="397"/>
    </location>
</feature>
<feature type="transmembrane region" description="Helical" evidence="8">
    <location>
        <begin position="264"/>
        <end position="282"/>
    </location>
</feature>
<dbReference type="GO" id="GO:0005789">
    <property type="term" value="C:endoplasmic reticulum membrane"/>
    <property type="evidence" value="ECO:0007669"/>
    <property type="project" value="UniProtKB-SubCell"/>
</dbReference>
<evidence type="ECO:0000256" key="4">
    <source>
        <dbReference type="ARBA" id="ARBA00022692"/>
    </source>
</evidence>
<evidence type="ECO:0000256" key="1">
    <source>
        <dbReference type="ARBA" id="ARBA00004141"/>
    </source>
</evidence>
<organism evidence="11 12">
    <name type="scientific">Dactylonectria estremocensis</name>
    <dbReference type="NCBI Taxonomy" id="1079267"/>
    <lineage>
        <taxon>Eukaryota</taxon>
        <taxon>Fungi</taxon>
        <taxon>Dikarya</taxon>
        <taxon>Ascomycota</taxon>
        <taxon>Pezizomycotina</taxon>
        <taxon>Sordariomycetes</taxon>
        <taxon>Hypocreomycetidae</taxon>
        <taxon>Hypocreales</taxon>
        <taxon>Nectriaceae</taxon>
        <taxon>Dactylonectria</taxon>
    </lineage>
</organism>
<comment type="subcellular location">
    <subcellularLocation>
        <location evidence="8">Endoplasmic reticulum membrane</location>
        <topology evidence="8">Multi-pass membrane protein</topology>
    </subcellularLocation>
    <subcellularLocation>
        <location evidence="1">Membrane</location>
        <topology evidence="1">Multi-pass membrane protein</topology>
    </subcellularLocation>
</comment>
<gene>
    <name evidence="11" type="ORF">B0J13DRAFT_525344</name>
</gene>
<feature type="transmembrane region" description="Helical" evidence="8">
    <location>
        <begin position="334"/>
        <end position="355"/>
    </location>
</feature>
<dbReference type="OrthoDB" id="78669at2759"/>
<dbReference type="InterPro" id="IPR045316">
    <property type="entry name" value="Msc2-like"/>
</dbReference>
<dbReference type="PANTHER" id="PTHR45755:SF4">
    <property type="entry name" value="ZINC TRANSPORTER 7"/>
    <property type="match status" value="1"/>
</dbReference>
<dbReference type="GO" id="GO:0005385">
    <property type="term" value="F:zinc ion transmembrane transporter activity"/>
    <property type="evidence" value="ECO:0007669"/>
    <property type="project" value="UniProtKB-UniRule"/>
</dbReference>
<dbReference type="InterPro" id="IPR027469">
    <property type="entry name" value="Cation_efflux_TMD_sf"/>
</dbReference>
<dbReference type="PANTHER" id="PTHR45755">
    <property type="match status" value="1"/>
</dbReference>
<accession>A0A9P9EVD0</accession>
<comment type="function">
    <text evidence="8">Functions as a zinc transporter.</text>
</comment>
<feature type="compositionally biased region" description="Basic and acidic residues" evidence="9">
    <location>
        <begin position="160"/>
        <end position="201"/>
    </location>
</feature>
<feature type="transmembrane region" description="Helical" evidence="8">
    <location>
        <begin position="438"/>
        <end position="456"/>
    </location>
</feature>
<dbReference type="Pfam" id="PF01545">
    <property type="entry name" value="Cation_efflux"/>
    <property type="match status" value="1"/>
</dbReference>
<evidence type="ECO:0000256" key="8">
    <source>
        <dbReference type="RuleBase" id="RU369017"/>
    </source>
</evidence>
<dbReference type="Proteomes" id="UP000717696">
    <property type="component" value="Unassembled WGS sequence"/>
</dbReference>
<dbReference type="NCBIfam" id="TIGR01297">
    <property type="entry name" value="CDF"/>
    <property type="match status" value="1"/>
</dbReference>
<feature type="compositionally biased region" description="Basic and acidic residues" evidence="9">
    <location>
        <begin position="363"/>
        <end position="384"/>
    </location>
</feature>
<dbReference type="GO" id="GO:0031410">
    <property type="term" value="C:cytoplasmic vesicle"/>
    <property type="evidence" value="ECO:0007669"/>
    <property type="project" value="TreeGrafter"/>
</dbReference>
<evidence type="ECO:0000313" key="11">
    <source>
        <dbReference type="EMBL" id="KAH7145821.1"/>
    </source>
</evidence>
<name>A0A9P9EVD0_9HYPO</name>
<dbReference type="GO" id="GO:0005794">
    <property type="term" value="C:Golgi apparatus"/>
    <property type="evidence" value="ECO:0007669"/>
    <property type="project" value="TreeGrafter"/>
</dbReference>
<dbReference type="AlphaFoldDB" id="A0A9P9EVD0"/>
<dbReference type="InterPro" id="IPR002524">
    <property type="entry name" value="Cation_efflux"/>
</dbReference>
<evidence type="ECO:0000256" key="9">
    <source>
        <dbReference type="SAM" id="MobiDB-lite"/>
    </source>
</evidence>
<feature type="compositionally biased region" description="Basic and acidic residues" evidence="9">
    <location>
        <begin position="48"/>
        <end position="87"/>
    </location>
</feature>
<feature type="transmembrane region" description="Helical" evidence="8">
    <location>
        <begin position="233"/>
        <end position="252"/>
    </location>
</feature>
<dbReference type="InterPro" id="IPR058533">
    <property type="entry name" value="Cation_efflux_TM"/>
</dbReference>
<feature type="compositionally biased region" description="Polar residues" evidence="9">
    <location>
        <begin position="108"/>
        <end position="117"/>
    </location>
</feature>
<comment type="caution">
    <text evidence="11">The sequence shown here is derived from an EMBL/GenBank/DDBJ whole genome shotgun (WGS) entry which is preliminary data.</text>
</comment>
<proteinExistence type="inferred from homology"/>
<evidence type="ECO:0000256" key="5">
    <source>
        <dbReference type="ARBA" id="ARBA00022989"/>
    </source>
</evidence>
<keyword evidence="12" id="KW-1185">Reference proteome</keyword>
<dbReference type="EMBL" id="JAGMUU010000009">
    <property type="protein sequence ID" value="KAH7145821.1"/>
    <property type="molecule type" value="Genomic_DNA"/>
</dbReference>
<reference evidence="11" key="1">
    <citation type="journal article" date="2021" name="Nat. Commun.">
        <title>Genetic determinants of endophytism in the Arabidopsis root mycobiome.</title>
        <authorList>
            <person name="Mesny F."/>
            <person name="Miyauchi S."/>
            <person name="Thiergart T."/>
            <person name="Pickel B."/>
            <person name="Atanasova L."/>
            <person name="Karlsson M."/>
            <person name="Huettel B."/>
            <person name="Barry K.W."/>
            <person name="Haridas S."/>
            <person name="Chen C."/>
            <person name="Bauer D."/>
            <person name="Andreopoulos W."/>
            <person name="Pangilinan J."/>
            <person name="LaButti K."/>
            <person name="Riley R."/>
            <person name="Lipzen A."/>
            <person name="Clum A."/>
            <person name="Drula E."/>
            <person name="Henrissat B."/>
            <person name="Kohler A."/>
            <person name="Grigoriev I.V."/>
            <person name="Martin F.M."/>
            <person name="Hacquard S."/>
        </authorList>
    </citation>
    <scope>NUCLEOTIDE SEQUENCE</scope>
    <source>
        <strain evidence="11">MPI-CAGE-AT-0021</strain>
    </source>
</reference>
<keyword evidence="4 8" id="KW-0812">Transmembrane</keyword>
<sequence>MASSYALPSSALPHVHQNHLHAHTRTNSQPSLTALRTTMSNGSIPSRPDVDSHDHAHGHDGHSHDHHDHDHDHEHDSELEHTHDHDLNSGYGFSPQARRGHARRHTRSNLPNSSISLTRDKLPPPALNTLDGWTQEKTPGGKSVITPGPETATMPYSPPDNHDHDHHDHSHSHHDHDHSHSHSHGHDHGHNHSHTDSHENSANRSLVTRMLLPYTARFPIIHAIMIEKDSRRIFYFMALNFSFMTVQAFYGYVTDSLGLLSDSIHMFFDCVALLVGLLAAVLSKWPRSQRFPYGFGKIETLSGFANGILLMLLSLEIAFEAFERLWDGTETKRLGELFVVSTLGLVVNLVGMMAFGHHHHGGHDHGHDHGHSHGHDHSHGDSHGHSHGQGGCGGHSHGHDNENMHGIYLHILADTLGSVSVIVSTVLTHFWGWAGWDPLASCFIAVLIFLSSKPLVYSSAKRLLLSIPEDTEYNLRNTLGGILNQRGVVGYATPKFWRDDHSASATGGKLLGVVHVVAARGAALEDVRDRVRSYLSNEGMDVIVQVEREGDNTCWCVRRGGSTPAPTPTSLAAMKAF</sequence>